<dbReference type="Proteomes" id="UP001230649">
    <property type="component" value="Unassembled WGS sequence"/>
</dbReference>
<comment type="caution">
    <text evidence="1">The sequence shown here is derived from an EMBL/GenBank/DDBJ whole genome shotgun (WGS) entry which is preliminary data.</text>
</comment>
<gene>
    <name evidence="1" type="ORF">QFC20_001848</name>
</gene>
<protein>
    <submittedName>
        <fullName evidence="1">Uncharacterized protein</fullName>
    </submittedName>
</protein>
<reference evidence="1" key="1">
    <citation type="submission" date="2023-04" db="EMBL/GenBank/DDBJ databases">
        <title>Draft Genome sequencing of Naganishia species isolated from polar environments using Oxford Nanopore Technology.</title>
        <authorList>
            <person name="Leo P."/>
            <person name="Venkateswaran K."/>
        </authorList>
    </citation>
    <scope>NUCLEOTIDE SEQUENCE</scope>
    <source>
        <strain evidence="1">MNA-CCFEE 5262</strain>
    </source>
</reference>
<evidence type="ECO:0000313" key="2">
    <source>
        <dbReference type="Proteomes" id="UP001230649"/>
    </source>
</evidence>
<proteinExistence type="predicted"/>
<evidence type="ECO:0000313" key="1">
    <source>
        <dbReference type="EMBL" id="KAJ9113497.1"/>
    </source>
</evidence>
<accession>A0ACC2WPE1</accession>
<dbReference type="EMBL" id="JASBWS010000012">
    <property type="protein sequence ID" value="KAJ9113497.1"/>
    <property type="molecule type" value="Genomic_DNA"/>
</dbReference>
<organism evidence="1 2">
    <name type="scientific">Naganishia adeliensis</name>
    <dbReference type="NCBI Taxonomy" id="92952"/>
    <lineage>
        <taxon>Eukaryota</taxon>
        <taxon>Fungi</taxon>
        <taxon>Dikarya</taxon>
        <taxon>Basidiomycota</taxon>
        <taxon>Agaricomycotina</taxon>
        <taxon>Tremellomycetes</taxon>
        <taxon>Filobasidiales</taxon>
        <taxon>Filobasidiaceae</taxon>
        <taxon>Naganishia</taxon>
    </lineage>
</organism>
<name>A0ACC2WPE1_9TREE</name>
<sequence length="153" mass="16966">MYFGHHQPGSQSIRHFVQFFDDGSQQGRNAGADYISDCEAERQAHERCNVEEVGNGEVPFEAPLESTDGIPLAADQDDQYLTANARVAFDREVTQLSDTPAPDISSFESAALDMDVDADYQVMDSAMKNDTLDIFGTDAEQARKVLYGTRVHR</sequence>
<keyword evidence="2" id="KW-1185">Reference proteome</keyword>